<keyword evidence="3" id="KW-1185">Reference proteome</keyword>
<dbReference type="Proteomes" id="UP000646749">
    <property type="component" value="Unassembled WGS sequence"/>
</dbReference>
<organism evidence="2 3">
    <name type="scientific">Plantactinospora endophytica</name>
    <dbReference type="NCBI Taxonomy" id="673535"/>
    <lineage>
        <taxon>Bacteria</taxon>
        <taxon>Bacillati</taxon>
        <taxon>Actinomycetota</taxon>
        <taxon>Actinomycetes</taxon>
        <taxon>Micromonosporales</taxon>
        <taxon>Micromonosporaceae</taxon>
        <taxon>Plantactinospora</taxon>
    </lineage>
</organism>
<feature type="region of interest" description="Disordered" evidence="1">
    <location>
        <begin position="384"/>
        <end position="405"/>
    </location>
</feature>
<evidence type="ECO:0000313" key="2">
    <source>
        <dbReference type="EMBL" id="GIG86003.1"/>
    </source>
</evidence>
<dbReference type="EMBL" id="BONW01000002">
    <property type="protein sequence ID" value="GIG86003.1"/>
    <property type="molecule type" value="Genomic_DNA"/>
</dbReference>
<gene>
    <name evidence="2" type="ORF">Pen02_09390</name>
</gene>
<sequence length="405" mass="44176">MNAHEWSRVPIGIEASRWVTRIGCRTVLIVAHTIVNCHRLLDVAELLEEDQRIQTVFTVAPDTFNRGVAGHLRRLGALVLPWPQAVRERFDLVLAASYGGLTDLHGPLMVMAHGAGRGKATRPGGRAGPVLTSPPVYGLDAQRLTRNGEVLASAIALSHENELDILRRQCPEALPVAVVTGDPCFDVLAASMPERGRYRQVLGVDEDQELVVVSSTWGRTGLFGKWPELLPLLMEQLSGQRFRVAALLHPAVWCAHGHRQVRAWLRNCREAGLLLLDPEDDWRSLLVAADHVIGDHGSVTSYAAALGRNILHLAPGLTAVTPGSAQEAVIGGARRLNPDGPILDQLRSAYPLDPAVVASRLTSRPGQAGPLLREAMYRLLRLPEPGRHRRSSPVPVPRLRPEPSC</sequence>
<evidence type="ECO:0008006" key="4">
    <source>
        <dbReference type="Google" id="ProtNLM"/>
    </source>
</evidence>
<protein>
    <recommendedName>
        <fullName evidence="4">UDP-N-acetylglucosamine 2-epimerase domain-containing protein</fullName>
    </recommendedName>
</protein>
<evidence type="ECO:0000256" key="1">
    <source>
        <dbReference type="SAM" id="MobiDB-lite"/>
    </source>
</evidence>
<accession>A0ABQ4DU79</accession>
<dbReference type="Gene3D" id="3.40.50.12580">
    <property type="match status" value="1"/>
</dbReference>
<feature type="compositionally biased region" description="Pro residues" evidence="1">
    <location>
        <begin position="394"/>
        <end position="405"/>
    </location>
</feature>
<dbReference type="InterPro" id="IPR043148">
    <property type="entry name" value="TagF_C"/>
</dbReference>
<dbReference type="SUPFAM" id="SSF53756">
    <property type="entry name" value="UDP-Glycosyltransferase/glycogen phosphorylase"/>
    <property type="match status" value="1"/>
</dbReference>
<name>A0ABQ4DU79_9ACTN</name>
<proteinExistence type="predicted"/>
<comment type="caution">
    <text evidence="2">The sequence shown here is derived from an EMBL/GenBank/DDBJ whole genome shotgun (WGS) entry which is preliminary data.</text>
</comment>
<reference evidence="2 3" key="1">
    <citation type="submission" date="2021-01" db="EMBL/GenBank/DDBJ databases">
        <title>Whole genome shotgun sequence of Plantactinospora endophytica NBRC 110450.</title>
        <authorList>
            <person name="Komaki H."/>
            <person name="Tamura T."/>
        </authorList>
    </citation>
    <scope>NUCLEOTIDE SEQUENCE [LARGE SCALE GENOMIC DNA]</scope>
    <source>
        <strain evidence="2 3">NBRC 110450</strain>
    </source>
</reference>
<evidence type="ECO:0000313" key="3">
    <source>
        <dbReference type="Proteomes" id="UP000646749"/>
    </source>
</evidence>